<comment type="caution">
    <text evidence="2">The sequence shown here is derived from an EMBL/GenBank/DDBJ whole genome shotgun (WGS) entry which is preliminary data.</text>
</comment>
<feature type="region of interest" description="Disordered" evidence="1">
    <location>
        <begin position="576"/>
        <end position="634"/>
    </location>
</feature>
<dbReference type="OrthoDB" id="2655581at2759"/>
<feature type="compositionally biased region" description="Low complexity" evidence="1">
    <location>
        <begin position="1"/>
        <end position="15"/>
    </location>
</feature>
<name>A0A9P7DEG5_9AGAM</name>
<feature type="compositionally biased region" description="Polar residues" evidence="1">
    <location>
        <begin position="40"/>
        <end position="50"/>
    </location>
</feature>
<dbReference type="GeneID" id="64601004"/>
<organism evidence="2 3">
    <name type="scientific">Suillus plorans</name>
    <dbReference type="NCBI Taxonomy" id="116603"/>
    <lineage>
        <taxon>Eukaryota</taxon>
        <taxon>Fungi</taxon>
        <taxon>Dikarya</taxon>
        <taxon>Basidiomycota</taxon>
        <taxon>Agaricomycotina</taxon>
        <taxon>Agaricomycetes</taxon>
        <taxon>Agaricomycetidae</taxon>
        <taxon>Boletales</taxon>
        <taxon>Suillineae</taxon>
        <taxon>Suillaceae</taxon>
        <taxon>Suillus</taxon>
    </lineage>
</organism>
<evidence type="ECO:0000256" key="1">
    <source>
        <dbReference type="SAM" id="MobiDB-lite"/>
    </source>
</evidence>
<feature type="compositionally biased region" description="Pro residues" evidence="1">
    <location>
        <begin position="537"/>
        <end position="548"/>
    </location>
</feature>
<sequence length="704" mass="75183">MSPSLPSSSPTQHSSCPPPSSSPPSSPLSGYSSTSGSPLFVSTQISGSSPDTRHSDLCTSLKGIFSAEKTPPPMTPASATKGLFYNPSTSLDLSRNARRQFIRERMNRKFVPYPPDPAPLEVRFAARLLGRERKPYVSSESLVKHAVHLENGLTQMRPSTLYKGYQAQLAARETARQRMLATAWEIEEAERFIVFLNAMHADNEDRLKFTNDQLHSFRSLFSERDCTDVDDDRDYLQAVYEDENDILKVISSQAEHVAKVLGSRVSKAFQSGVGASRFPSLQPGVIDDEDDSASKASVKSGADGSGSPTGSGVLDDEDDPKYLGTYADYTANLGIRPEASCVGATIVVIDAPFALPPNDSSWMTGKRPPQRKGKAKIAKPARGSGLNPSHVPADTQINLPDEQPQPPAQMPNFNPHQQQHPLDAYNQPSLSHSNPSSAGFNSYLDSFSAGRANPSYPDPPNTYNYQGASYSGNSLSGAGYTNSLSGTGYSGNLLPGAGYTNSLSGAGYTNSLSGASYNNSLSGAGYSNSLSGAASPVPDPVPTQPPIAPNHLTGPIPHWLGDDADAVRALTYDPTADEIPNSNIIHTLGPARSSERRRRSRRMPPTPSLEPYSVPSHPSQTHPPTPTATAGPSNAASLADVVEVTTAAREQVHNHSREIIKGIVFSPDAIASSSAVQKRLVKEVISKAVPSVISLRGLTRQAIL</sequence>
<feature type="region of interest" description="Disordered" evidence="1">
    <location>
        <begin position="530"/>
        <end position="559"/>
    </location>
</feature>
<feature type="region of interest" description="Disordered" evidence="1">
    <location>
        <begin position="357"/>
        <end position="438"/>
    </location>
</feature>
<evidence type="ECO:0000313" key="2">
    <source>
        <dbReference type="EMBL" id="KAG1789213.1"/>
    </source>
</evidence>
<feature type="compositionally biased region" description="Pro residues" evidence="1">
    <location>
        <begin position="16"/>
        <end position="26"/>
    </location>
</feature>
<accession>A0A9P7DEG5</accession>
<feature type="compositionally biased region" description="Low complexity" evidence="1">
    <location>
        <begin position="27"/>
        <end position="38"/>
    </location>
</feature>
<feature type="region of interest" description="Disordered" evidence="1">
    <location>
        <begin position="1"/>
        <end position="54"/>
    </location>
</feature>
<dbReference type="AlphaFoldDB" id="A0A9P7DEG5"/>
<keyword evidence="3" id="KW-1185">Reference proteome</keyword>
<feature type="compositionally biased region" description="Polar residues" evidence="1">
    <location>
        <begin position="411"/>
        <end position="438"/>
    </location>
</feature>
<evidence type="ECO:0000313" key="3">
    <source>
        <dbReference type="Proteomes" id="UP000719766"/>
    </source>
</evidence>
<dbReference type="RefSeq" id="XP_041156334.1">
    <property type="nucleotide sequence ID" value="XM_041307240.1"/>
</dbReference>
<gene>
    <name evidence="2" type="ORF">HD556DRAFT_1447272</name>
</gene>
<reference evidence="2" key="1">
    <citation type="journal article" date="2020" name="New Phytol.">
        <title>Comparative genomics reveals dynamic genome evolution in host specialist ectomycorrhizal fungi.</title>
        <authorList>
            <person name="Lofgren L.A."/>
            <person name="Nguyen N.H."/>
            <person name="Vilgalys R."/>
            <person name="Ruytinx J."/>
            <person name="Liao H.L."/>
            <person name="Branco S."/>
            <person name="Kuo A."/>
            <person name="LaButti K."/>
            <person name="Lipzen A."/>
            <person name="Andreopoulos W."/>
            <person name="Pangilinan J."/>
            <person name="Riley R."/>
            <person name="Hundley H."/>
            <person name="Na H."/>
            <person name="Barry K."/>
            <person name="Grigoriev I.V."/>
            <person name="Stajich J.E."/>
            <person name="Kennedy P.G."/>
        </authorList>
    </citation>
    <scope>NUCLEOTIDE SEQUENCE</scope>
    <source>
        <strain evidence="2">S12</strain>
    </source>
</reference>
<dbReference type="Proteomes" id="UP000719766">
    <property type="component" value="Unassembled WGS sequence"/>
</dbReference>
<dbReference type="EMBL" id="JABBWE010000061">
    <property type="protein sequence ID" value="KAG1789213.1"/>
    <property type="molecule type" value="Genomic_DNA"/>
</dbReference>
<proteinExistence type="predicted"/>
<feature type="region of interest" description="Disordered" evidence="1">
    <location>
        <begin position="280"/>
        <end position="320"/>
    </location>
</feature>
<protein>
    <submittedName>
        <fullName evidence="2">Uncharacterized protein</fullName>
    </submittedName>
</protein>
<feature type="compositionally biased region" description="Basic residues" evidence="1">
    <location>
        <begin position="368"/>
        <end position="379"/>
    </location>
</feature>